<reference evidence="1" key="1">
    <citation type="submission" date="2022-04" db="EMBL/GenBank/DDBJ databases">
        <title>Jade perch genome.</title>
        <authorList>
            <person name="Chao B."/>
        </authorList>
    </citation>
    <scope>NUCLEOTIDE SEQUENCE</scope>
    <source>
        <strain evidence="1">CB-2022</strain>
    </source>
</reference>
<name>A0ACB8VUV4_9TELE</name>
<comment type="caution">
    <text evidence="1">The sequence shown here is derived from an EMBL/GenBank/DDBJ whole genome shotgun (WGS) entry which is preliminary data.</text>
</comment>
<accession>A0ACB8VUV4</accession>
<dbReference type="Proteomes" id="UP000831701">
    <property type="component" value="Chromosome 17"/>
</dbReference>
<dbReference type="EMBL" id="CM041547">
    <property type="protein sequence ID" value="KAI3359281.1"/>
    <property type="molecule type" value="Genomic_DNA"/>
</dbReference>
<protein>
    <submittedName>
        <fullName evidence="1">Uncharacterized protein</fullName>
    </submittedName>
</protein>
<evidence type="ECO:0000313" key="2">
    <source>
        <dbReference type="Proteomes" id="UP000831701"/>
    </source>
</evidence>
<proteinExistence type="predicted"/>
<keyword evidence="2" id="KW-1185">Reference proteome</keyword>
<organism evidence="1 2">
    <name type="scientific">Scortum barcoo</name>
    <name type="common">barcoo grunter</name>
    <dbReference type="NCBI Taxonomy" id="214431"/>
    <lineage>
        <taxon>Eukaryota</taxon>
        <taxon>Metazoa</taxon>
        <taxon>Chordata</taxon>
        <taxon>Craniata</taxon>
        <taxon>Vertebrata</taxon>
        <taxon>Euteleostomi</taxon>
        <taxon>Actinopterygii</taxon>
        <taxon>Neopterygii</taxon>
        <taxon>Teleostei</taxon>
        <taxon>Neoteleostei</taxon>
        <taxon>Acanthomorphata</taxon>
        <taxon>Eupercaria</taxon>
        <taxon>Centrarchiformes</taxon>
        <taxon>Terapontoidei</taxon>
        <taxon>Terapontidae</taxon>
        <taxon>Scortum</taxon>
    </lineage>
</organism>
<gene>
    <name evidence="1" type="ORF">L3Q82_002797</name>
</gene>
<sequence length="394" mass="44429">MPRGDSQALVCSADDFLPQQLSFKWKKNDNDVTGSTVWDAKSTGSTYSAVSVLKVRNTDWDSKAVYTCEVKHRETPYTKKISKGSFTVTLNQPSPKVIFNNNQAEWQCIISGQDKAIVNEVQVTWQINGKDVNNNKPAIEKTEDGQHWKISTMTRSITEWESDNKVRCSAGRADMTPVIQELTVHKAGGSTPKVTVHILPEEDISSSADVTVVCLVSSTEQQDYYIAWSESITDKTNIYTDGINFLPVKTKQGYSVTSVYTISKQNWNNNWSVTCSVWPAGGNQSIEQRTVSNAMDFAPESKDSFTLRCSEDATEEDEFSSLWSTTSSFIFLFIASLSYSMIFTLAKFISIFTSIFAHVILNKEAIEMKKHKKEKKINKTYEERIMDQVDAQHR</sequence>
<evidence type="ECO:0000313" key="1">
    <source>
        <dbReference type="EMBL" id="KAI3359281.1"/>
    </source>
</evidence>